<organism evidence="1 2">
    <name type="scientific">Sinorhizobium meliloti CCNWSX0020</name>
    <dbReference type="NCBI Taxonomy" id="1107881"/>
    <lineage>
        <taxon>Bacteria</taxon>
        <taxon>Pseudomonadati</taxon>
        <taxon>Pseudomonadota</taxon>
        <taxon>Alphaproteobacteria</taxon>
        <taxon>Hyphomicrobiales</taxon>
        <taxon>Rhizobiaceae</taxon>
        <taxon>Sinorhizobium/Ensifer group</taxon>
        <taxon>Sinorhizobium</taxon>
    </lineage>
</organism>
<reference evidence="1 2" key="1">
    <citation type="journal article" date="2012" name="J. Bacteriol.">
        <title>Draft Genome Sequence of Sinorhizobium meliloti CCNWSX0020, a Nitrogen-Fixing Symbiont with Copper Tolerance Capability Isolated from Lead-Zinc Mine Tailings.</title>
        <authorList>
            <person name="Li Z."/>
            <person name="Ma Z."/>
            <person name="Hao X."/>
            <person name="Wei G."/>
        </authorList>
    </citation>
    <scope>NUCLEOTIDE SEQUENCE [LARGE SCALE GENOMIC DNA]</scope>
    <source>
        <strain evidence="1 2">CCNWSX0020</strain>
    </source>
</reference>
<dbReference type="AlphaFoldDB" id="H0FU47"/>
<evidence type="ECO:0000313" key="2">
    <source>
        <dbReference type="Proteomes" id="UP000004038"/>
    </source>
</evidence>
<accession>H0FU47</accession>
<sequence>MHGFLQGARHQERTLPCRIRDNILESRVESQEIAIKSIHK</sequence>
<gene>
    <name evidence="1" type="ORF">SM0020_03370</name>
</gene>
<proteinExistence type="predicted"/>
<protein>
    <submittedName>
        <fullName evidence="1">Uncharacterized protein</fullName>
    </submittedName>
</protein>
<dbReference type="Proteomes" id="UP000004038">
    <property type="component" value="Unassembled WGS sequence"/>
</dbReference>
<dbReference type="PATRIC" id="fig|1107881.3.peg.675"/>
<evidence type="ECO:0000313" key="1">
    <source>
        <dbReference type="EMBL" id="EHK79378.1"/>
    </source>
</evidence>
<dbReference type="EMBL" id="AGVV01000004">
    <property type="protein sequence ID" value="EHK79378.1"/>
    <property type="molecule type" value="Genomic_DNA"/>
</dbReference>
<name>H0FU47_RHIML</name>